<reference evidence="1" key="1">
    <citation type="journal article" date="2023" name="Mol. Ecol. Resour.">
        <title>Chromosome-level genome assembly of a triploid poplar Populus alba 'Berolinensis'.</title>
        <authorList>
            <person name="Chen S."/>
            <person name="Yu Y."/>
            <person name="Wang X."/>
            <person name="Wang S."/>
            <person name="Zhang T."/>
            <person name="Zhou Y."/>
            <person name="He R."/>
            <person name="Meng N."/>
            <person name="Wang Y."/>
            <person name="Liu W."/>
            <person name="Liu Z."/>
            <person name="Liu J."/>
            <person name="Guo Q."/>
            <person name="Huang H."/>
            <person name="Sederoff R.R."/>
            <person name="Wang G."/>
            <person name="Qu G."/>
            <person name="Chen S."/>
        </authorList>
    </citation>
    <scope>NUCLEOTIDE SEQUENCE</scope>
    <source>
        <strain evidence="1">SC-2020</strain>
    </source>
</reference>
<dbReference type="Proteomes" id="UP001164929">
    <property type="component" value="Chromosome 13"/>
</dbReference>
<sequence>MSLYVSKCSVPKGRWLLKPQGGDYTFGCLELSVVVSNSPSAHPAPLSLVTFSFNGSGPPLVELSPFNG</sequence>
<dbReference type="EMBL" id="JAQIZT010000013">
    <property type="protein sequence ID" value="KAJ6973985.1"/>
    <property type="molecule type" value="Genomic_DNA"/>
</dbReference>
<comment type="caution">
    <text evidence="1">The sequence shown here is derived from an EMBL/GenBank/DDBJ whole genome shotgun (WGS) entry which is preliminary data.</text>
</comment>
<evidence type="ECO:0000313" key="2">
    <source>
        <dbReference type="Proteomes" id="UP001164929"/>
    </source>
</evidence>
<protein>
    <submittedName>
        <fullName evidence="1">Uncharacterized protein</fullName>
    </submittedName>
</protein>
<organism evidence="1 2">
    <name type="scientific">Populus alba x Populus x berolinensis</name>
    <dbReference type="NCBI Taxonomy" id="444605"/>
    <lineage>
        <taxon>Eukaryota</taxon>
        <taxon>Viridiplantae</taxon>
        <taxon>Streptophyta</taxon>
        <taxon>Embryophyta</taxon>
        <taxon>Tracheophyta</taxon>
        <taxon>Spermatophyta</taxon>
        <taxon>Magnoliopsida</taxon>
        <taxon>eudicotyledons</taxon>
        <taxon>Gunneridae</taxon>
        <taxon>Pentapetalae</taxon>
        <taxon>rosids</taxon>
        <taxon>fabids</taxon>
        <taxon>Malpighiales</taxon>
        <taxon>Salicaceae</taxon>
        <taxon>Saliceae</taxon>
        <taxon>Populus</taxon>
    </lineage>
</organism>
<keyword evidence="2" id="KW-1185">Reference proteome</keyword>
<evidence type="ECO:0000313" key="1">
    <source>
        <dbReference type="EMBL" id="KAJ6973985.1"/>
    </source>
</evidence>
<gene>
    <name evidence="1" type="ORF">NC653_030132</name>
</gene>
<dbReference type="AlphaFoldDB" id="A0AAD6Q167"/>
<name>A0AAD6Q167_9ROSI</name>
<accession>A0AAD6Q167</accession>
<proteinExistence type="predicted"/>